<dbReference type="Gene3D" id="2.60.20.10">
    <property type="entry name" value="Crystallins"/>
    <property type="match status" value="1"/>
</dbReference>
<comment type="caution">
    <text evidence="2">The sequence shown here is derived from an EMBL/GenBank/DDBJ whole genome shotgun (WGS) entry which is preliminary data.</text>
</comment>
<keyword evidence="1" id="KW-0732">Signal</keyword>
<name>A0A841CJG8_9PSEU</name>
<evidence type="ECO:0008006" key="4">
    <source>
        <dbReference type="Google" id="ProtNLM"/>
    </source>
</evidence>
<evidence type="ECO:0000313" key="3">
    <source>
        <dbReference type="Proteomes" id="UP000547510"/>
    </source>
</evidence>
<dbReference type="Pfam" id="PF03995">
    <property type="entry name" value="Inhibitor_I36"/>
    <property type="match status" value="1"/>
</dbReference>
<gene>
    <name evidence="2" type="ORF">FHS29_005230</name>
</gene>
<accession>A0A841CJG8</accession>
<reference evidence="2 3" key="1">
    <citation type="submission" date="2020-08" db="EMBL/GenBank/DDBJ databases">
        <title>Genomic Encyclopedia of Type Strains, Phase III (KMG-III): the genomes of soil and plant-associated and newly described type strains.</title>
        <authorList>
            <person name="Whitman W."/>
        </authorList>
    </citation>
    <scope>NUCLEOTIDE SEQUENCE [LARGE SCALE GENOMIC DNA]</scope>
    <source>
        <strain evidence="2 3">CECT 8640</strain>
    </source>
</reference>
<dbReference type="RefSeq" id="WP_184694722.1">
    <property type="nucleotide sequence ID" value="NZ_JACHJN010000008.1"/>
</dbReference>
<dbReference type="Proteomes" id="UP000547510">
    <property type="component" value="Unassembled WGS sequence"/>
</dbReference>
<dbReference type="AlphaFoldDB" id="A0A841CJG8"/>
<evidence type="ECO:0000313" key="2">
    <source>
        <dbReference type="EMBL" id="MBB5958622.1"/>
    </source>
</evidence>
<proteinExistence type="predicted"/>
<sequence>MRFAKLAIAGAIAGAIITGGIGVASADVEVKADACGADRVCIYKHNNFYVKIGERAPFNGVANIALANNDEMSSWKNRTNVRAAWYHDQNGRGRCVGMASVSNDADINSLDDNKLSSWRTDRGC</sequence>
<keyword evidence="3" id="KW-1185">Reference proteome</keyword>
<evidence type="ECO:0000256" key="1">
    <source>
        <dbReference type="SAM" id="SignalP"/>
    </source>
</evidence>
<organism evidence="2 3">
    <name type="scientific">Saccharothrix tamanrassetensis</name>
    <dbReference type="NCBI Taxonomy" id="1051531"/>
    <lineage>
        <taxon>Bacteria</taxon>
        <taxon>Bacillati</taxon>
        <taxon>Actinomycetota</taxon>
        <taxon>Actinomycetes</taxon>
        <taxon>Pseudonocardiales</taxon>
        <taxon>Pseudonocardiaceae</taxon>
        <taxon>Saccharothrix</taxon>
    </lineage>
</organism>
<feature type="signal peptide" evidence="1">
    <location>
        <begin position="1"/>
        <end position="26"/>
    </location>
</feature>
<dbReference type="EMBL" id="JACHJN010000008">
    <property type="protein sequence ID" value="MBB5958622.1"/>
    <property type="molecule type" value="Genomic_DNA"/>
</dbReference>
<feature type="chain" id="PRO_5032289742" description="Peptidase inhibitor family I36" evidence="1">
    <location>
        <begin position="27"/>
        <end position="124"/>
    </location>
</feature>
<protein>
    <recommendedName>
        <fullName evidence="4">Peptidase inhibitor family I36</fullName>
    </recommendedName>
</protein>